<feature type="signal peptide" evidence="10">
    <location>
        <begin position="1"/>
        <end position="24"/>
    </location>
</feature>
<evidence type="ECO:0000256" key="10">
    <source>
        <dbReference type="SAM" id="SignalP"/>
    </source>
</evidence>
<keyword evidence="5 9" id="KW-0798">TonB box</keyword>
<keyword evidence="7 8" id="KW-0998">Cell outer membrane</keyword>
<dbReference type="PROSITE" id="PS52016">
    <property type="entry name" value="TONB_DEPENDENT_REC_3"/>
    <property type="match status" value="1"/>
</dbReference>
<evidence type="ECO:0000256" key="9">
    <source>
        <dbReference type="RuleBase" id="RU003357"/>
    </source>
</evidence>
<gene>
    <name evidence="13" type="ORF">EKH80_20685</name>
</gene>
<dbReference type="PANTHER" id="PTHR47234">
    <property type="match status" value="1"/>
</dbReference>
<keyword evidence="2 8" id="KW-0813">Transport</keyword>
<evidence type="ECO:0000313" key="14">
    <source>
        <dbReference type="Proteomes" id="UP000274358"/>
    </source>
</evidence>
<dbReference type="Pfam" id="PF00593">
    <property type="entry name" value="TonB_dep_Rec_b-barrel"/>
    <property type="match status" value="1"/>
</dbReference>
<dbReference type="GO" id="GO:0009279">
    <property type="term" value="C:cell outer membrane"/>
    <property type="evidence" value="ECO:0007669"/>
    <property type="project" value="UniProtKB-SubCell"/>
</dbReference>
<organism evidence="13 14">
    <name type="scientific">Dyella choica</name>
    <dbReference type="NCBI Taxonomy" id="1927959"/>
    <lineage>
        <taxon>Bacteria</taxon>
        <taxon>Pseudomonadati</taxon>
        <taxon>Pseudomonadota</taxon>
        <taxon>Gammaproteobacteria</taxon>
        <taxon>Lysobacterales</taxon>
        <taxon>Rhodanobacteraceae</taxon>
        <taxon>Dyella</taxon>
    </lineage>
</organism>
<dbReference type="Gene3D" id="2.170.130.10">
    <property type="entry name" value="TonB-dependent receptor, plug domain"/>
    <property type="match status" value="1"/>
</dbReference>
<keyword evidence="6 8" id="KW-0472">Membrane</keyword>
<evidence type="ECO:0000256" key="3">
    <source>
        <dbReference type="ARBA" id="ARBA00022452"/>
    </source>
</evidence>
<evidence type="ECO:0000256" key="5">
    <source>
        <dbReference type="ARBA" id="ARBA00023077"/>
    </source>
</evidence>
<evidence type="ECO:0000256" key="7">
    <source>
        <dbReference type="ARBA" id="ARBA00023237"/>
    </source>
</evidence>
<dbReference type="InterPro" id="IPR037066">
    <property type="entry name" value="Plug_dom_sf"/>
</dbReference>
<keyword evidence="4 8" id="KW-0812">Transmembrane</keyword>
<dbReference type="InterPro" id="IPR039426">
    <property type="entry name" value="TonB-dep_rcpt-like"/>
</dbReference>
<dbReference type="InterPro" id="IPR000531">
    <property type="entry name" value="Beta-barrel_TonB"/>
</dbReference>
<feature type="domain" description="TonB-dependent receptor plug" evidence="12">
    <location>
        <begin position="58"/>
        <end position="174"/>
    </location>
</feature>
<keyword evidence="13" id="KW-0675">Receptor</keyword>
<sequence length="938" mass="98841">MTRNKLALSLAGLLFAPIAGTAFAQSAPAAATQDQGQNTKQLQTITVTGSALPRVDTETPSPVTVITAQQIARSGFTTISDVVRSISADNSGTIPTSFTAGFAAGSSGVALRGLTVNSTLVLIDGHRVANYALPDDGERSFVDLNSIPMNAVERIEVLKDGASSLYGADAIAGVVNIILKSNFQGVEASAEVGTSQHGGGFTRRATFLAGGGDLQKDGHNAYVNVEYQQDNPIYNRNRSFPYNTSNLSSIGGNNLIGGQPGNNSGSIYGTVRPGQMTASGAVVAAPGTPTQILASGGCGPAASLVTNDPNNPGSYCAQNFISQYGEIAPEVKRGGISGRFTVKLSDVTTAYLDASYFQTEVVSTNGAPPQIQAGFQHNTNGIALPPTLANGQLNPNNPYAASGQYALINYAFGDLPNQGSFDNTNHNFRLTTDVTTTVGGWHLDTSVMINHTWLDIHNKGFINYNQLISDINTGAYNFVNPSANSASTRGALAPTIASQATTDLDSIDFRASRELWDLPGGALGLATGAEVRHEAQNSPQLNPLAGAQSLGLSQTIGRRNVAGAYVEVDAPVLTSLELDASGRFDHYSDFGNNFAPKVGFKWQPSEMIAVRGTFSKGFRAPSFAENGSSEAEGFVTYTPPASLAAAHGNNAYVNPYTLGQLSTANPAIKPEKSTSFTFGTVFQPLHNLSLSLDYFQIKKTNVIVQASPNAALAAYAAGQPLPAGTAVIADLPDPQFPNALPRPLIVEAPYINANSLKTKGVDLNVHFEQDIGGGVHWSSDVNATDIFTWKQTQPDGTVMQFVGTHGPFSLSSGAGTPRLRGSWANTFTYGPATVTGTFYYTSGESMTSPDLGPGCQSVNTATGMPFPSSCYLSSFLDFDLTGRYDINQHVALTASIMNVFDRKAPLDPMNYAANNYNPTYDMNGVIGRFFNLGVKVKF</sequence>
<keyword evidence="14" id="KW-1185">Reference proteome</keyword>
<dbReference type="Pfam" id="PF07715">
    <property type="entry name" value="Plug"/>
    <property type="match status" value="1"/>
</dbReference>
<dbReference type="Proteomes" id="UP000274358">
    <property type="component" value="Unassembled WGS sequence"/>
</dbReference>
<dbReference type="PANTHER" id="PTHR47234:SF2">
    <property type="entry name" value="TONB-DEPENDENT RECEPTOR"/>
    <property type="match status" value="1"/>
</dbReference>
<dbReference type="CDD" id="cd01347">
    <property type="entry name" value="ligand_gated_channel"/>
    <property type="match status" value="1"/>
</dbReference>
<evidence type="ECO:0000256" key="4">
    <source>
        <dbReference type="ARBA" id="ARBA00022692"/>
    </source>
</evidence>
<dbReference type="EMBL" id="RYYV01000024">
    <property type="protein sequence ID" value="RUL70386.1"/>
    <property type="molecule type" value="Genomic_DNA"/>
</dbReference>
<dbReference type="SUPFAM" id="SSF56935">
    <property type="entry name" value="Porins"/>
    <property type="match status" value="1"/>
</dbReference>
<evidence type="ECO:0000256" key="8">
    <source>
        <dbReference type="PROSITE-ProRule" id="PRU01360"/>
    </source>
</evidence>
<evidence type="ECO:0000256" key="6">
    <source>
        <dbReference type="ARBA" id="ARBA00023136"/>
    </source>
</evidence>
<protein>
    <submittedName>
        <fullName evidence="13">TonB-dependent receptor</fullName>
    </submittedName>
</protein>
<dbReference type="Gene3D" id="2.40.170.20">
    <property type="entry name" value="TonB-dependent receptor, beta-barrel domain"/>
    <property type="match status" value="1"/>
</dbReference>
<name>A0A432M0T6_9GAMM</name>
<evidence type="ECO:0000313" key="13">
    <source>
        <dbReference type="EMBL" id="RUL70386.1"/>
    </source>
</evidence>
<feature type="chain" id="PRO_5019248263" evidence="10">
    <location>
        <begin position="25"/>
        <end position="938"/>
    </location>
</feature>
<comment type="subcellular location">
    <subcellularLocation>
        <location evidence="1 8">Cell outer membrane</location>
        <topology evidence="1 8">Multi-pass membrane protein</topology>
    </subcellularLocation>
</comment>
<reference evidence="13 14" key="1">
    <citation type="submission" date="2018-12" db="EMBL/GenBank/DDBJ databases">
        <title>Dyella dinghuensis sp. nov. DHOA06 and Dyella choica sp. nov. 4M-K27, isolated from forest soil.</title>
        <authorList>
            <person name="Qiu L.-H."/>
            <person name="Gao Z.-H."/>
        </authorList>
    </citation>
    <scope>NUCLEOTIDE SEQUENCE [LARGE SCALE GENOMIC DNA]</scope>
    <source>
        <strain evidence="13 14">4M-K27</strain>
    </source>
</reference>
<comment type="caution">
    <text evidence="13">The sequence shown here is derived from an EMBL/GenBank/DDBJ whole genome shotgun (WGS) entry which is preliminary data.</text>
</comment>
<evidence type="ECO:0000259" key="12">
    <source>
        <dbReference type="Pfam" id="PF07715"/>
    </source>
</evidence>
<feature type="domain" description="TonB-dependent receptor-like beta-barrel" evidence="11">
    <location>
        <begin position="391"/>
        <end position="899"/>
    </location>
</feature>
<dbReference type="RefSeq" id="WP_126686698.1">
    <property type="nucleotide sequence ID" value="NZ_RYYV01000024.1"/>
</dbReference>
<dbReference type="AlphaFoldDB" id="A0A432M0T6"/>
<accession>A0A432M0T6</accession>
<evidence type="ECO:0000256" key="1">
    <source>
        <dbReference type="ARBA" id="ARBA00004571"/>
    </source>
</evidence>
<dbReference type="OrthoDB" id="6276154at2"/>
<comment type="similarity">
    <text evidence="8 9">Belongs to the TonB-dependent receptor family.</text>
</comment>
<proteinExistence type="inferred from homology"/>
<dbReference type="InterPro" id="IPR036942">
    <property type="entry name" value="Beta-barrel_TonB_sf"/>
</dbReference>
<evidence type="ECO:0000256" key="2">
    <source>
        <dbReference type="ARBA" id="ARBA00022448"/>
    </source>
</evidence>
<keyword evidence="10" id="KW-0732">Signal</keyword>
<dbReference type="InterPro" id="IPR012910">
    <property type="entry name" value="Plug_dom"/>
</dbReference>
<evidence type="ECO:0000259" key="11">
    <source>
        <dbReference type="Pfam" id="PF00593"/>
    </source>
</evidence>
<keyword evidence="3 8" id="KW-1134">Transmembrane beta strand</keyword>